<dbReference type="InterPro" id="IPR000719">
    <property type="entry name" value="Prot_kinase_dom"/>
</dbReference>
<evidence type="ECO:0000256" key="4">
    <source>
        <dbReference type="ARBA" id="ARBA00022777"/>
    </source>
</evidence>
<keyword evidence="2" id="KW-0808">Transferase</keyword>
<dbReference type="PANTHER" id="PTHR24342">
    <property type="entry name" value="SERINE/THREONINE-PROTEIN KINASE 17"/>
    <property type="match status" value="1"/>
</dbReference>
<reference evidence="7" key="1">
    <citation type="journal article" date="2010" name="Science">
        <title>Plasticity of animal genome architecture unmasked by rapid evolution of a pelagic tunicate.</title>
        <authorList>
            <person name="Denoeud F."/>
            <person name="Henriet S."/>
            <person name="Mungpakdee S."/>
            <person name="Aury J.M."/>
            <person name="Da Silva C."/>
            <person name="Brinkmann H."/>
            <person name="Mikhaleva J."/>
            <person name="Olsen L.C."/>
            <person name="Jubin C."/>
            <person name="Canestro C."/>
            <person name="Bouquet J.M."/>
            <person name="Danks G."/>
            <person name="Poulain J."/>
            <person name="Campsteijn C."/>
            <person name="Adamski M."/>
            <person name="Cross I."/>
            <person name="Yadetie F."/>
            <person name="Muffato M."/>
            <person name="Louis A."/>
            <person name="Butcher S."/>
            <person name="Tsagkogeorga G."/>
            <person name="Konrad A."/>
            <person name="Singh S."/>
            <person name="Jensen M.F."/>
            <person name="Cong E.H."/>
            <person name="Eikeseth-Otteraa H."/>
            <person name="Noel B."/>
            <person name="Anthouard V."/>
            <person name="Porcel B.M."/>
            <person name="Kachouri-Lafond R."/>
            <person name="Nishino A."/>
            <person name="Ugolini M."/>
            <person name="Chourrout P."/>
            <person name="Nishida H."/>
            <person name="Aasland R."/>
            <person name="Huzurbazar S."/>
            <person name="Westhof E."/>
            <person name="Delsuc F."/>
            <person name="Lehrach H."/>
            <person name="Reinhardt R."/>
            <person name="Weissenbach J."/>
            <person name="Roy S.W."/>
            <person name="Artiguenave F."/>
            <person name="Postlethwait J.H."/>
            <person name="Manak J.R."/>
            <person name="Thompson E.M."/>
            <person name="Jaillon O."/>
            <person name="Du Pasquier L."/>
            <person name="Boudinot P."/>
            <person name="Liberles D.A."/>
            <person name="Volff J.N."/>
            <person name="Philippe H."/>
            <person name="Lenhard B."/>
            <person name="Roest Crollius H."/>
            <person name="Wincker P."/>
            <person name="Chourrout D."/>
        </authorList>
    </citation>
    <scope>NUCLEOTIDE SEQUENCE [LARGE SCALE GENOMIC DNA]</scope>
</reference>
<gene>
    <name evidence="7" type="ORF">GSOID_T00025835001</name>
</gene>
<evidence type="ECO:0000256" key="1">
    <source>
        <dbReference type="ARBA" id="ARBA00022527"/>
    </source>
</evidence>
<feature type="domain" description="Protein kinase" evidence="6">
    <location>
        <begin position="1"/>
        <end position="71"/>
    </location>
</feature>
<keyword evidence="5" id="KW-0067">ATP-binding</keyword>
<keyword evidence="1" id="KW-0723">Serine/threonine-protein kinase</keyword>
<dbReference type="GO" id="GO:0005524">
    <property type="term" value="F:ATP binding"/>
    <property type="evidence" value="ECO:0007669"/>
    <property type="project" value="UniProtKB-KW"/>
</dbReference>
<dbReference type="EMBL" id="FN656924">
    <property type="protein sequence ID" value="CBY42166.1"/>
    <property type="molecule type" value="Genomic_DNA"/>
</dbReference>
<proteinExistence type="predicted"/>
<evidence type="ECO:0000256" key="5">
    <source>
        <dbReference type="ARBA" id="ARBA00022840"/>
    </source>
</evidence>
<organism evidence="7">
    <name type="scientific">Oikopleura dioica</name>
    <name type="common">Tunicate</name>
    <dbReference type="NCBI Taxonomy" id="34765"/>
    <lineage>
        <taxon>Eukaryota</taxon>
        <taxon>Metazoa</taxon>
        <taxon>Chordata</taxon>
        <taxon>Tunicata</taxon>
        <taxon>Appendicularia</taxon>
        <taxon>Copelata</taxon>
        <taxon>Oikopleuridae</taxon>
        <taxon>Oikopleura</taxon>
    </lineage>
</organism>
<evidence type="ECO:0000256" key="3">
    <source>
        <dbReference type="ARBA" id="ARBA00022741"/>
    </source>
</evidence>
<evidence type="ECO:0000313" key="7">
    <source>
        <dbReference type="EMBL" id="CBY42166.1"/>
    </source>
</evidence>
<evidence type="ECO:0000259" key="6">
    <source>
        <dbReference type="PROSITE" id="PS50011"/>
    </source>
</evidence>
<dbReference type="SUPFAM" id="SSF56112">
    <property type="entry name" value="Protein kinase-like (PK-like)"/>
    <property type="match status" value="1"/>
</dbReference>
<evidence type="ECO:0000256" key="2">
    <source>
        <dbReference type="ARBA" id="ARBA00022679"/>
    </source>
</evidence>
<sequence>MIMELCTGGELFDKVAQDHLLKENTVAEYLRQICQALSYLHSKNILHLDLKMNNFDALTRFLTGLTLAGKN</sequence>
<dbReference type="PANTHER" id="PTHR24342:SF20">
    <property type="entry name" value="MYOSIN LIGHT CHAIN KINASE, SMOOTH MUSCLE"/>
    <property type="match status" value="1"/>
</dbReference>
<accession>E4Z388</accession>
<name>E4Z388_OIKDI</name>
<dbReference type="InterPro" id="IPR011009">
    <property type="entry name" value="Kinase-like_dom_sf"/>
</dbReference>
<dbReference type="Pfam" id="PF00069">
    <property type="entry name" value="Pkinase"/>
    <property type="match status" value="1"/>
</dbReference>
<dbReference type="Gene3D" id="1.10.510.10">
    <property type="entry name" value="Transferase(Phosphotransferase) domain 1"/>
    <property type="match status" value="1"/>
</dbReference>
<keyword evidence="4" id="KW-0418">Kinase</keyword>
<dbReference type="GO" id="GO:0035556">
    <property type="term" value="P:intracellular signal transduction"/>
    <property type="evidence" value="ECO:0007669"/>
    <property type="project" value="TreeGrafter"/>
</dbReference>
<dbReference type="AlphaFoldDB" id="E4Z388"/>
<feature type="non-terminal residue" evidence="7">
    <location>
        <position position="71"/>
    </location>
</feature>
<dbReference type="GO" id="GO:0004674">
    <property type="term" value="F:protein serine/threonine kinase activity"/>
    <property type="evidence" value="ECO:0007669"/>
    <property type="project" value="UniProtKB-KW"/>
</dbReference>
<dbReference type="GO" id="GO:0043065">
    <property type="term" value="P:positive regulation of apoptotic process"/>
    <property type="evidence" value="ECO:0007669"/>
    <property type="project" value="TreeGrafter"/>
</dbReference>
<dbReference type="GO" id="GO:0005634">
    <property type="term" value="C:nucleus"/>
    <property type="evidence" value="ECO:0007669"/>
    <property type="project" value="TreeGrafter"/>
</dbReference>
<dbReference type="PROSITE" id="PS50011">
    <property type="entry name" value="PROTEIN_KINASE_DOM"/>
    <property type="match status" value="1"/>
</dbReference>
<protein>
    <recommendedName>
        <fullName evidence="6">Protein kinase domain-containing protein</fullName>
    </recommendedName>
</protein>
<keyword evidence="3" id="KW-0547">Nucleotide-binding</keyword>
<dbReference type="Proteomes" id="UP000011014">
    <property type="component" value="Unassembled WGS sequence"/>
</dbReference>